<dbReference type="GO" id="GO:0007212">
    <property type="term" value="P:G protein-coupled dopamine receptor signaling pathway"/>
    <property type="evidence" value="ECO:0007669"/>
    <property type="project" value="TreeGrafter"/>
</dbReference>
<keyword evidence="9" id="KW-0807">Transducer</keyword>
<dbReference type="FunFam" id="3.40.50.300:FF:003800">
    <property type="entry name" value="Guanine nucleotide-binding protein G(k) subunit alpha"/>
    <property type="match status" value="1"/>
</dbReference>
<dbReference type="PROSITE" id="PS51882">
    <property type="entry name" value="G_ALPHA"/>
    <property type="match status" value="1"/>
</dbReference>
<dbReference type="Ensembl" id="ENSMFAT00000092594.1">
    <property type="protein sequence ID" value="ENSMFAP00000058117.1"/>
    <property type="gene ID" value="ENSMFAG00000032734.2"/>
</dbReference>
<dbReference type="AlphaFoldDB" id="A0A7N9D6N0"/>
<dbReference type="FunFam" id="1.10.400.10:FF:000020">
    <property type="entry name" value="Guanine nucleotide-binding protein G(o) subunit alpha"/>
    <property type="match status" value="1"/>
</dbReference>
<dbReference type="PRINTS" id="PR00441">
    <property type="entry name" value="GPROTEINAI"/>
</dbReference>
<evidence type="ECO:0000256" key="4">
    <source>
        <dbReference type="ARBA" id="ARBA00022723"/>
    </source>
</evidence>
<dbReference type="GO" id="GO:0003924">
    <property type="term" value="F:GTPase activity"/>
    <property type="evidence" value="ECO:0007669"/>
    <property type="project" value="InterPro"/>
</dbReference>
<evidence type="ECO:0000256" key="8">
    <source>
        <dbReference type="ARBA" id="ARBA00023139"/>
    </source>
</evidence>
<comment type="subcellular location">
    <subcellularLocation>
        <location evidence="1">Membrane</location>
        <topology evidence="1">Lipid-anchor</topology>
    </subcellularLocation>
</comment>
<name>A0A7N9D6N0_MACFA</name>
<evidence type="ECO:0000256" key="2">
    <source>
        <dbReference type="ARBA" id="ARBA00006628"/>
    </source>
</evidence>
<dbReference type="PANTHER" id="PTHR10218">
    <property type="entry name" value="GTP-BINDING PROTEIN ALPHA SUBUNIT"/>
    <property type="match status" value="1"/>
</dbReference>
<dbReference type="PRINTS" id="PR00318">
    <property type="entry name" value="GPROTEINA"/>
</dbReference>
<evidence type="ECO:0000256" key="1">
    <source>
        <dbReference type="ARBA" id="ARBA00004635"/>
    </source>
</evidence>
<dbReference type="Proteomes" id="UP000233100">
    <property type="component" value="Chromosome 20"/>
</dbReference>
<feature type="binding site" evidence="11">
    <location>
        <begin position="270"/>
        <end position="273"/>
    </location>
    <ligand>
        <name>GTP</name>
        <dbReference type="ChEBI" id="CHEBI:37565"/>
    </ligand>
</feature>
<feature type="binding site" evidence="11">
    <location>
        <begin position="176"/>
        <end position="182"/>
    </location>
    <ligand>
        <name>GTP</name>
        <dbReference type="ChEBI" id="CHEBI:37565"/>
    </ligand>
</feature>
<evidence type="ECO:0000256" key="3">
    <source>
        <dbReference type="ARBA" id="ARBA00022707"/>
    </source>
</evidence>
<evidence type="ECO:0000256" key="13">
    <source>
        <dbReference type="SAM" id="MobiDB-lite"/>
    </source>
</evidence>
<dbReference type="GO" id="GO:0031821">
    <property type="term" value="F:G protein-coupled serotonin receptor binding"/>
    <property type="evidence" value="ECO:0007669"/>
    <property type="project" value="TreeGrafter"/>
</dbReference>
<keyword evidence="4 12" id="KW-0479">Metal-binding</keyword>
<evidence type="ECO:0000313" key="15">
    <source>
        <dbReference type="Proteomes" id="UP000233100"/>
    </source>
</evidence>
<organism evidence="14 15">
    <name type="scientific">Macaca fascicularis</name>
    <name type="common">Crab-eating macaque</name>
    <name type="synonym">Cynomolgus monkey</name>
    <dbReference type="NCBI Taxonomy" id="9541"/>
    <lineage>
        <taxon>Eukaryota</taxon>
        <taxon>Metazoa</taxon>
        <taxon>Chordata</taxon>
        <taxon>Craniata</taxon>
        <taxon>Vertebrata</taxon>
        <taxon>Euteleostomi</taxon>
        <taxon>Mammalia</taxon>
        <taxon>Eutheria</taxon>
        <taxon>Euarchontoglires</taxon>
        <taxon>Primates</taxon>
        <taxon>Haplorrhini</taxon>
        <taxon>Catarrhini</taxon>
        <taxon>Cercopithecidae</taxon>
        <taxon>Cercopithecinae</taxon>
        <taxon>Macaca</taxon>
    </lineage>
</organism>
<dbReference type="InterPro" id="IPR001019">
    <property type="entry name" value="Gprotein_alpha_su"/>
</dbReference>
<dbReference type="GO" id="GO:0031852">
    <property type="term" value="F:mu-type opioid receptor binding"/>
    <property type="evidence" value="ECO:0007669"/>
    <property type="project" value="TreeGrafter"/>
</dbReference>
<keyword evidence="6 12" id="KW-0460">Magnesium</keyword>
<dbReference type="Gene3D" id="1.10.400.10">
    <property type="entry name" value="GI Alpha 1, domain 2-like"/>
    <property type="match status" value="1"/>
</dbReference>
<dbReference type="SUPFAM" id="SSF47895">
    <property type="entry name" value="Transducin (alpha subunit), insertion domain"/>
    <property type="match status" value="1"/>
</dbReference>
<dbReference type="GeneTree" id="ENSGT00940000155883"/>
<dbReference type="InterPro" id="IPR001408">
    <property type="entry name" value="Gprotein_alpha_I"/>
</dbReference>
<reference evidence="14" key="2">
    <citation type="submission" date="2025-08" db="UniProtKB">
        <authorList>
            <consortium name="Ensembl"/>
        </authorList>
    </citation>
    <scope>IDENTIFICATION</scope>
</reference>
<accession>A0A7N9D6N0</accession>
<keyword evidence="15" id="KW-1185">Reference proteome</keyword>
<dbReference type="Gene3D" id="3.40.50.300">
    <property type="entry name" value="P-loop containing nucleotide triphosphate hydrolases"/>
    <property type="match status" value="1"/>
</dbReference>
<dbReference type="InterPro" id="IPR011025">
    <property type="entry name" value="GproteinA_insert"/>
</dbReference>
<comment type="similarity">
    <text evidence="2">Belongs to the G-alpha family. G(i/o/t/z) subfamily.</text>
</comment>
<dbReference type="Pfam" id="PF00503">
    <property type="entry name" value="G-alpha"/>
    <property type="match status" value="1"/>
</dbReference>
<evidence type="ECO:0000313" key="14">
    <source>
        <dbReference type="Ensembl" id="ENSMFAP00000058117.1"/>
    </source>
</evidence>
<sequence length="392" mass="43720">MGCTLSAEERAALERSKAIEKNLKEDGISAAKDVKLLLLGAGESGKSTIVKQMKIIHEDGFSGEDVKQYKPVVYSNTIQSLAAIVRAMDTLGIEYGDKERKADAKMVCDVVSRMEDTEPFSAELLSAMMRLWGDSGIQECFNRSREYQLNDSAKYYLDSLDRIGAADYQPTEQDILRTRVKTTGIVETHFTFKNLHFRLFDVGGQRSERKKWIHCFEDVTAIIFCVALSGYDQVLHEDETTNRMHESLKLFDSICNNKWFTDTSIILFLNKKDIFEEKIKKSPLTICFPEYTGRDPSRDSRPPRERAHSQSPVHPSCALWMPPTLPQRIHTNGPRPAPRLCSSEEGQLAGASSSGKAGGALALPLMSYVTMVASGSLSSTVCAQGLSVTRER</sequence>
<keyword evidence="5 11" id="KW-0547">Nucleotide-binding</keyword>
<feature type="compositionally biased region" description="Basic and acidic residues" evidence="13">
    <location>
        <begin position="292"/>
        <end position="308"/>
    </location>
</feature>
<proteinExistence type="inferred from homology"/>
<dbReference type="GO" id="GO:0031683">
    <property type="term" value="F:G-protein beta/gamma-subunit complex binding"/>
    <property type="evidence" value="ECO:0007669"/>
    <property type="project" value="InterPro"/>
</dbReference>
<evidence type="ECO:0000256" key="7">
    <source>
        <dbReference type="ARBA" id="ARBA00023134"/>
    </source>
</evidence>
<keyword evidence="10" id="KW-0449">Lipoprotein</keyword>
<feature type="region of interest" description="Disordered" evidence="13">
    <location>
        <begin position="290"/>
        <end position="354"/>
    </location>
</feature>
<evidence type="ECO:0000256" key="12">
    <source>
        <dbReference type="PIRSR" id="PIRSR601019-2"/>
    </source>
</evidence>
<dbReference type="GO" id="GO:0051430">
    <property type="term" value="F:corticotropin-releasing hormone receptor 1 binding"/>
    <property type="evidence" value="ECO:0007669"/>
    <property type="project" value="TreeGrafter"/>
</dbReference>
<keyword evidence="8" id="KW-0564">Palmitate</keyword>
<dbReference type="GO" id="GO:0005834">
    <property type="term" value="C:heterotrimeric G-protein complex"/>
    <property type="evidence" value="ECO:0007669"/>
    <property type="project" value="TreeGrafter"/>
</dbReference>
<dbReference type="GO" id="GO:0007188">
    <property type="term" value="P:adenylate cyclase-modulating G protein-coupled receptor signaling pathway"/>
    <property type="evidence" value="ECO:0007669"/>
    <property type="project" value="InterPro"/>
</dbReference>
<evidence type="ECO:0000256" key="10">
    <source>
        <dbReference type="ARBA" id="ARBA00023288"/>
    </source>
</evidence>
<dbReference type="Bgee" id="ENSMFAG00000032734">
    <property type="expression patterns" value="Expressed in cerebellum and 4 other cell types or tissues"/>
</dbReference>
<feature type="binding site" evidence="11">
    <location>
        <begin position="201"/>
        <end position="205"/>
    </location>
    <ligand>
        <name>GTP</name>
        <dbReference type="ChEBI" id="CHEBI:37565"/>
    </ligand>
</feature>
<dbReference type="SUPFAM" id="SSF52540">
    <property type="entry name" value="P-loop containing nucleoside triphosphate hydrolases"/>
    <property type="match status" value="1"/>
</dbReference>
<dbReference type="SMART" id="SM00275">
    <property type="entry name" value="G_alpha"/>
    <property type="match status" value="1"/>
</dbReference>
<dbReference type="GO" id="GO:0005737">
    <property type="term" value="C:cytoplasm"/>
    <property type="evidence" value="ECO:0007669"/>
    <property type="project" value="TreeGrafter"/>
</dbReference>
<evidence type="ECO:0000256" key="6">
    <source>
        <dbReference type="ARBA" id="ARBA00022842"/>
    </source>
</evidence>
<dbReference type="PANTHER" id="PTHR10218:SF363">
    <property type="entry name" value="G PROTEIN SUBUNIT ALPHA O1"/>
    <property type="match status" value="1"/>
</dbReference>
<dbReference type="GO" id="GO:0046872">
    <property type="term" value="F:metal ion binding"/>
    <property type="evidence" value="ECO:0007669"/>
    <property type="project" value="UniProtKB-KW"/>
</dbReference>
<keyword evidence="7 11" id="KW-0342">GTP-binding</keyword>
<evidence type="ECO:0000256" key="9">
    <source>
        <dbReference type="ARBA" id="ARBA00023224"/>
    </source>
</evidence>
<protein>
    <recommendedName>
        <fullName evidence="16">Guanine nucleotide-binding protein G(O) subunit alpha</fullName>
    </recommendedName>
</protein>
<evidence type="ECO:0000256" key="5">
    <source>
        <dbReference type="ARBA" id="ARBA00022741"/>
    </source>
</evidence>
<keyword evidence="3" id="KW-0519">Myristate</keyword>
<feature type="binding site" evidence="11">
    <location>
        <begin position="43"/>
        <end position="48"/>
    </location>
    <ligand>
        <name>GTP</name>
        <dbReference type="ChEBI" id="CHEBI:37565"/>
    </ligand>
</feature>
<dbReference type="GO" id="GO:0005525">
    <property type="term" value="F:GTP binding"/>
    <property type="evidence" value="ECO:0007669"/>
    <property type="project" value="UniProtKB-KW"/>
</dbReference>
<evidence type="ECO:0000256" key="11">
    <source>
        <dbReference type="PIRSR" id="PIRSR601019-1"/>
    </source>
</evidence>
<dbReference type="InterPro" id="IPR027417">
    <property type="entry name" value="P-loop_NTPase"/>
</dbReference>
<evidence type="ECO:0008006" key="16">
    <source>
        <dbReference type="Google" id="ProtNLM"/>
    </source>
</evidence>
<feature type="binding site" evidence="12">
    <location>
        <position position="47"/>
    </location>
    <ligand>
        <name>Mg(2+)</name>
        <dbReference type="ChEBI" id="CHEBI:18420"/>
    </ligand>
</feature>
<dbReference type="CDD" id="cd00066">
    <property type="entry name" value="G-alpha"/>
    <property type="match status" value="1"/>
</dbReference>
<dbReference type="FunFam" id="3.40.50.300:FF:003559">
    <property type="entry name" value="Guanine nucleotide-binding protein G(i) subunit alpha-1"/>
    <property type="match status" value="1"/>
</dbReference>
<reference evidence="14" key="3">
    <citation type="submission" date="2025-09" db="UniProtKB">
        <authorList>
            <consortium name="Ensembl"/>
        </authorList>
    </citation>
    <scope>IDENTIFICATION</scope>
</reference>
<feature type="binding site" evidence="12">
    <location>
        <position position="182"/>
    </location>
    <ligand>
        <name>Mg(2+)</name>
        <dbReference type="ChEBI" id="CHEBI:18420"/>
    </ligand>
</feature>
<feature type="binding site" evidence="11">
    <location>
        <begin position="151"/>
        <end position="152"/>
    </location>
    <ligand>
        <name>GTP</name>
        <dbReference type="ChEBI" id="CHEBI:37565"/>
    </ligand>
</feature>
<reference evidence="14 15" key="1">
    <citation type="submission" date="2013-03" db="EMBL/GenBank/DDBJ databases">
        <authorList>
            <person name="Warren W."/>
            <person name="Wilson R.K."/>
        </authorList>
    </citation>
    <scope>NUCLEOTIDE SEQUENCE</scope>
</reference>